<keyword evidence="3" id="KW-0132">Cell division</keyword>
<dbReference type="InterPro" id="IPR027417">
    <property type="entry name" value="P-loop_NTPase"/>
</dbReference>
<dbReference type="GO" id="GO:0005524">
    <property type="term" value="F:ATP binding"/>
    <property type="evidence" value="ECO:0007669"/>
    <property type="project" value="UniProtKB-KW"/>
</dbReference>
<organism evidence="3 4">
    <name type="scientific">Saccharopolyspora terrae</name>
    <dbReference type="NCBI Taxonomy" id="2530384"/>
    <lineage>
        <taxon>Bacteria</taxon>
        <taxon>Bacillati</taxon>
        <taxon>Actinomycetota</taxon>
        <taxon>Actinomycetes</taxon>
        <taxon>Pseudonocardiales</taxon>
        <taxon>Pseudonocardiaceae</taxon>
        <taxon>Saccharopolyspora</taxon>
    </lineage>
</organism>
<evidence type="ECO:0000313" key="3">
    <source>
        <dbReference type="EMBL" id="TDD09310.1"/>
    </source>
</evidence>
<proteinExistence type="predicted"/>
<comment type="caution">
    <text evidence="3">The sequence shown here is derived from an EMBL/GenBank/DDBJ whole genome shotgun (WGS) entry which is preliminary data.</text>
</comment>
<sequence length="343" mass="37098">MNFARLVDRRPEITPDELVQAMTPPPRFEAARFETYIPNPDEPSQAQAVRDCAAFAERINASAGGGGGWLRGMFGGKKKTDGDKRGLYLDGGFGVGKTHLLASLWHATEGTKSYGTFVEITNLVGTLGFAATVERLSQHRLLAIDEFELDDPGDTMLVTQLIAKLTDAGVHVAATSNTLPDKLGEGRFAAADFLREIHAMSARFGVVRVDGPDYRHRGLPDAPPPMADDELSRLAEATDGSTFDDFDALCGFLAGLHASKYGRLVDDITAVHLSGVHAAPDQDVALRLVALADRLYDRAIPVRVSGAPLSGLFTEEMLQGGYRKKYLRAISRLTALSRDLTKS</sequence>
<reference evidence="3 4" key="1">
    <citation type="submission" date="2019-03" db="EMBL/GenBank/DDBJ databases">
        <title>Draft genome sequences of novel Actinobacteria.</title>
        <authorList>
            <person name="Sahin N."/>
            <person name="Ay H."/>
            <person name="Saygin H."/>
        </authorList>
    </citation>
    <scope>NUCLEOTIDE SEQUENCE [LARGE SCALE GENOMIC DNA]</scope>
    <source>
        <strain evidence="3 4">16K309</strain>
    </source>
</reference>
<name>A0A4R4W7X7_9PSEU</name>
<dbReference type="InterPro" id="IPR005654">
    <property type="entry name" value="ATPase_AFG1-like"/>
</dbReference>
<dbReference type="RefSeq" id="WP_132672669.1">
    <property type="nucleotide sequence ID" value="NZ_SMKS01000004.1"/>
</dbReference>
<keyword evidence="3" id="KW-0131">Cell cycle</keyword>
<dbReference type="SUPFAM" id="SSF52540">
    <property type="entry name" value="P-loop containing nucleoside triphosphate hydrolases"/>
    <property type="match status" value="1"/>
</dbReference>
<evidence type="ECO:0000256" key="2">
    <source>
        <dbReference type="ARBA" id="ARBA00022840"/>
    </source>
</evidence>
<gene>
    <name evidence="3" type="primary">zapE</name>
    <name evidence="3" type="ORF">E1181_04885</name>
</gene>
<dbReference type="GO" id="GO:0005737">
    <property type="term" value="C:cytoplasm"/>
    <property type="evidence" value="ECO:0007669"/>
    <property type="project" value="TreeGrafter"/>
</dbReference>
<keyword evidence="1" id="KW-0547">Nucleotide-binding</keyword>
<evidence type="ECO:0000313" key="4">
    <source>
        <dbReference type="Proteomes" id="UP000295674"/>
    </source>
</evidence>
<dbReference type="GO" id="GO:0016887">
    <property type="term" value="F:ATP hydrolysis activity"/>
    <property type="evidence" value="ECO:0007669"/>
    <property type="project" value="InterPro"/>
</dbReference>
<keyword evidence="4" id="KW-1185">Reference proteome</keyword>
<dbReference type="EMBL" id="SMKS01000004">
    <property type="protein sequence ID" value="TDD09310.1"/>
    <property type="molecule type" value="Genomic_DNA"/>
</dbReference>
<dbReference type="PANTHER" id="PTHR12169:SF6">
    <property type="entry name" value="AFG1-LIKE ATPASE"/>
    <property type="match status" value="1"/>
</dbReference>
<dbReference type="NCBIfam" id="NF040713">
    <property type="entry name" value="ZapE"/>
    <property type="match status" value="1"/>
</dbReference>
<dbReference type="Proteomes" id="UP000295674">
    <property type="component" value="Unassembled WGS sequence"/>
</dbReference>
<dbReference type="Gene3D" id="3.40.50.300">
    <property type="entry name" value="P-loop containing nucleotide triphosphate hydrolases"/>
    <property type="match status" value="1"/>
</dbReference>
<accession>A0A4R4W7X7</accession>
<dbReference type="AlphaFoldDB" id="A0A4R4W7X7"/>
<dbReference type="OrthoDB" id="9774491at2"/>
<keyword evidence="2" id="KW-0067">ATP-binding</keyword>
<dbReference type="Pfam" id="PF03969">
    <property type="entry name" value="AFG1_ATPase"/>
    <property type="match status" value="2"/>
</dbReference>
<evidence type="ECO:0000256" key="1">
    <source>
        <dbReference type="ARBA" id="ARBA00022741"/>
    </source>
</evidence>
<protein>
    <submittedName>
        <fullName evidence="3">Cell division protein ZapE</fullName>
    </submittedName>
</protein>
<dbReference type="PANTHER" id="PTHR12169">
    <property type="entry name" value="ATPASE N2B"/>
    <property type="match status" value="1"/>
</dbReference>
<dbReference type="GO" id="GO:0051301">
    <property type="term" value="P:cell division"/>
    <property type="evidence" value="ECO:0007669"/>
    <property type="project" value="UniProtKB-KW"/>
</dbReference>